<organism evidence="1 2">
    <name type="scientific">Oncorhynchus kisutch</name>
    <name type="common">Coho salmon</name>
    <name type="synonym">Salmo kisutch</name>
    <dbReference type="NCBI Taxonomy" id="8019"/>
    <lineage>
        <taxon>Eukaryota</taxon>
        <taxon>Metazoa</taxon>
        <taxon>Chordata</taxon>
        <taxon>Craniata</taxon>
        <taxon>Vertebrata</taxon>
        <taxon>Euteleostomi</taxon>
        <taxon>Actinopterygii</taxon>
        <taxon>Neopterygii</taxon>
        <taxon>Teleostei</taxon>
        <taxon>Protacanthopterygii</taxon>
        <taxon>Salmoniformes</taxon>
        <taxon>Salmonidae</taxon>
        <taxon>Salmoninae</taxon>
        <taxon>Oncorhynchus</taxon>
    </lineage>
</organism>
<accession>A0A8C7FP12</accession>
<proteinExistence type="predicted"/>
<dbReference type="Ensembl" id="ENSOKIT00005032338.1">
    <property type="protein sequence ID" value="ENSOKIP00005030598.1"/>
    <property type="gene ID" value="ENSOKIG00005013171.1"/>
</dbReference>
<name>A0A8C7FP12_ONCKI</name>
<dbReference type="GeneTree" id="ENSGT01060000249136"/>
<evidence type="ECO:0000313" key="1">
    <source>
        <dbReference type="Ensembl" id="ENSOKIP00005030598.1"/>
    </source>
</evidence>
<reference evidence="1" key="1">
    <citation type="submission" date="2025-08" db="UniProtKB">
        <authorList>
            <consortium name="Ensembl"/>
        </authorList>
    </citation>
    <scope>IDENTIFICATION</scope>
</reference>
<protein>
    <submittedName>
        <fullName evidence="1">Uncharacterized protein</fullName>
    </submittedName>
</protein>
<sequence length="51" mass="5657">MWTLNPLESGGVTHYLLPEKEYVVGRKNCEVILPNDQSISALVLASMNLVL</sequence>
<evidence type="ECO:0000313" key="2">
    <source>
        <dbReference type="Proteomes" id="UP000694557"/>
    </source>
</evidence>
<dbReference type="AlphaFoldDB" id="A0A8C7FP12"/>
<reference evidence="1" key="2">
    <citation type="submission" date="2025-09" db="UniProtKB">
        <authorList>
            <consortium name="Ensembl"/>
        </authorList>
    </citation>
    <scope>IDENTIFICATION</scope>
</reference>
<keyword evidence="2" id="KW-1185">Reference proteome</keyword>
<dbReference type="Proteomes" id="UP000694557">
    <property type="component" value="Unassembled WGS sequence"/>
</dbReference>